<sequence length="139" mass="16223">MLKTRREHGSNIMSTSPYRKATTRFQVKVEKLIFASLTSPLYFQIYTFEDPHHETNPKPPSTVPAAGKKKPPRSTRERRTKESRLGLSESKNEEVHHETQLTLRDKTKVHEQDKERRRRLQGIRTAPLLHNLGKQKVNT</sequence>
<evidence type="ECO:0000313" key="2">
    <source>
        <dbReference type="EMBL" id="OCK80692.1"/>
    </source>
</evidence>
<evidence type="ECO:0000313" key="3">
    <source>
        <dbReference type="Proteomes" id="UP000250266"/>
    </source>
</evidence>
<evidence type="ECO:0000256" key="1">
    <source>
        <dbReference type="SAM" id="MobiDB-lite"/>
    </source>
</evidence>
<protein>
    <submittedName>
        <fullName evidence="2">Uncharacterized protein</fullName>
    </submittedName>
</protein>
<dbReference type="EMBL" id="KV744949">
    <property type="protein sequence ID" value="OCK80692.1"/>
    <property type="molecule type" value="Genomic_DNA"/>
</dbReference>
<feature type="region of interest" description="Disordered" evidence="1">
    <location>
        <begin position="50"/>
        <end position="123"/>
    </location>
</feature>
<name>A0A8E2EB14_9PEZI</name>
<dbReference type="Proteomes" id="UP000250266">
    <property type="component" value="Unassembled WGS sequence"/>
</dbReference>
<proteinExistence type="predicted"/>
<organism evidence="2 3">
    <name type="scientific">Lepidopterella palustris CBS 459.81</name>
    <dbReference type="NCBI Taxonomy" id="1314670"/>
    <lineage>
        <taxon>Eukaryota</taxon>
        <taxon>Fungi</taxon>
        <taxon>Dikarya</taxon>
        <taxon>Ascomycota</taxon>
        <taxon>Pezizomycotina</taxon>
        <taxon>Dothideomycetes</taxon>
        <taxon>Pleosporomycetidae</taxon>
        <taxon>Mytilinidiales</taxon>
        <taxon>Argynnaceae</taxon>
        <taxon>Lepidopterella</taxon>
    </lineage>
</organism>
<keyword evidence="3" id="KW-1185">Reference proteome</keyword>
<gene>
    <name evidence="2" type="ORF">K432DRAFT_37305</name>
</gene>
<accession>A0A8E2EB14</accession>
<reference evidence="2 3" key="1">
    <citation type="journal article" date="2016" name="Nat. Commun.">
        <title>Ectomycorrhizal ecology is imprinted in the genome of the dominant symbiotic fungus Cenococcum geophilum.</title>
        <authorList>
            <consortium name="DOE Joint Genome Institute"/>
            <person name="Peter M."/>
            <person name="Kohler A."/>
            <person name="Ohm R.A."/>
            <person name="Kuo A."/>
            <person name="Krutzmann J."/>
            <person name="Morin E."/>
            <person name="Arend M."/>
            <person name="Barry K.W."/>
            <person name="Binder M."/>
            <person name="Choi C."/>
            <person name="Clum A."/>
            <person name="Copeland A."/>
            <person name="Grisel N."/>
            <person name="Haridas S."/>
            <person name="Kipfer T."/>
            <person name="LaButti K."/>
            <person name="Lindquist E."/>
            <person name="Lipzen A."/>
            <person name="Maire R."/>
            <person name="Meier B."/>
            <person name="Mihaltcheva S."/>
            <person name="Molinier V."/>
            <person name="Murat C."/>
            <person name="Poggeler S."/>
            <person name="Quandt C.A."/>
            <person name="Sperisen C."/>
            <person name="Tritt A."/>
            <person name="Tisserant E."/>
            <person name="Crous P.W."/>
            <person name="Henrissat B."/>
            <person name="Nehls U."/>
            <person name="Egli S."/>
            <person name="Spatafora J.W."/>
            <person name="Grigoriev I.V."/>
            <person name="Martin F.M."/>
        </authorList>
    </citation>
    <scope>NUCLEOTIDE SEQUENCE [LARGE SCALE GENOMIC DNA]</scope>
    <source>
        <strain evidence="2 3">CBS 459.81</strain>
    </source>
</reference>
<feature type="compositionally biased region" description="Basic and acidic residues" evidence="1">
    <location>
        <begin position="74"/>
        <end position="115"/>
    </location>
</feature>
<dbReference type="AlphaFoldDB" id="A0A8E2EB14"/>